<dbReference type="Gene3D" id="1.10.260.40">
    <property type="entry name" value="lambda repressor-like DNA-binding domains"/>
    <property type="match status" value="1"/>
</dbReference>
<keyword evidence="2" id="KW-0812">Transmembrane</keyword>
<dbReference type="PROSITE" id="PS50943">
    <property type="entry name" value="HTH_CROC1"/>
    <property type="match status" value="1"/>
</dbReference>
<evidence type="ECO:0000256" key="1">
    <source>
        <dbReference type="ARBA" id="ARBA00023125"/>
    </source>
</evidence>
<reference evidence="4 5" key="1">
    <citation type="submission" date="2016-10" db="EMBL/GenBank/DDBJ databases">
        <title>Complete Genome Sequence of Peptococcaceae strain DCMF.</title>
        <authorList>
            <person name="Edwards R.J."/>
            <person name="Holland S.I."/>
            <person name="Deshpande N.P."/>
            <person name="Wong Y.K."/>
            <person name="Ertan H."/>
            <person name="Manefield M."/>
            <person name="Russell T.L."/>
            <person name="Lee M.J."/>
        </authorList>
    </citation>
    <scope>NUCLEOTIDE SEQUENCE [LARGE SCALE GENOMIC DNA]</scope>
    <source>
        <strain evidence="4 5">DCMF</strain>
    </source>
</reference>
<feature type="transmembrane region" description="Helical" evidence="2">
    <location>
        <begin position="162"/>
        <end position="181"/>
    </location>
</feature>
<dbReference type="KEGG" id="fwa:DCMF_20530"/>
<feature type="transmembrane region" description="Helical" evidence="2">
    <location>
        <begin position="114"/>
        <end position="132"/>
    </location>
</feature>
<dbReference type="Pfam" id="PF01381">
    <property type="entry name" value="HTH_3"/>
    <property type="match status" value="1"/>
</dbReference>
<keyword evidence="1" id="KW-0238">DNA-binding</keyword>
<sequence length="187" mass="20837">MDLSSRIKEERNKLNLSQDALASKLHVSRQAISKWERGQSYPDLEKLIEFSDISGITLDELVKGDKKLERKLVNDGGNGMRGRSIFGYVLIVVGILTGFWGGSMYPVDFMNEDFMSMLTGASLLITLGVPLVKDIPKWLVLGALYLTLLLSVVFMVSVKMGLWVTLMGVVVLIGLGWWLTIKITDKL</sequence>
<keyword evidence="5" id="KW-1185">Reference proteome</keyword>
<dbReference type="CDD" id="cd00093">
    <property type="entry name" value="HTH_XRE"/>
    <property type="match status" value="1"/>
</dbReference>
<dbReference type="OrthoDB" id="1786861at2"/>
<dbReference type="Proteomes" id="UP000323521">
    <property type="component" value="Chromosome"/>
</dbReference>
<keyword evidence="2" id="KW-1133">Transmembrane helix</keyword>
<organism evidence="4 5">
    <name type="scientific">Formimonas warabiya</name>
    <dbReference type="NCBI Taxonomy" id="1761012"/>
    <lineage>
        <taxon>Bacteria</taxon>
        <taxon>Bacillati</taxon>
        <taxon>Bacillota</taxon>
        <taxon>Clostridia</taxon>
        <taxon>Eubacteriales</taxon>
        <taxon>Peptococcaceae</taxon>
        <taxon>Candidatus Formimonas</taxon>
    </lineage>
</organism>
<feature type="domain" description="HTH cro/C1-type" evidence="3">
    <location>
        <begin position="7"/>
        <end position="61"/>
    </location>
</feature>
<evidence type="ECO:0000256" key="2">
    <source>
        <dbReference type="SAM" id="Phobius"/>
    </source>
</evidence>
<dbReference type="AlphaFoldDB" id="A0A3G1KWT9"/>
<evidence type="ECO:0000313" key="5">
    <source>
        <dbReference type="Proteomes" id="UP000323521"/>
    </source>
</evidence>
<dbReference type="RefSeq" id="WP_148136154.1">
    <property type="nucleotide sequence ID" value="NZ_CP017634.1"/>
</dbReference>
<dbReference type="SUPFAM" id="SSF47413">
    <property type="entry name" value="lambda repressor-like DNA-binding domains"/>
    <property type="match status" value="1"/>
</dbReference>
<keyword evidence="2" id="KW-0472">Membrane</keyword>
<dbReference type="GO" id="GO:0003677">
    <property type="term" value="F:DNA binding"/>
    <property type="evidence" value="ECO:0007669"/>
    <property type="project" value="UniProtKB-KW"/>
</dbReference>
<feature type="transmembrane region" description="Helical" evidence="2">
    <location>
        <begin position="85"/>
        <end position="102"/>
    </location>
</feature>
<dbReference type="PANTHER" id="PTHR46558:SF15">
    <property type="entry name" value="HELIX-TURN-HELIX DOMAIN PROTEIN"/>
    <property type="match status" value="1"/>
</dbReference>
<dbReference type="PANTHER" id="PTHR46558">
    <property type="entry name" value="TRACRIPTIONAL REGULATORY PROTEIN-RELATED-RELATED"/>
    <property type="match status" value="1"/>
</dbReference>
<feature type="transmembrane region" description="Helical" evidence="2">
    <location>
        <begin position="139"/>
        <end position="156"/>
    </location>
</feature>
<proteinExistence type="predicted"/>
<evidence type="ECO:0000259" key="3">
    <source>
        <dbReference type="PROSITE" id="PS50943"/>
    </source>
</evidence>
<dbReference type="SMART" id="SM00530">
    <property type="entry name" value="HTH_XRE"/>
    <property type="match status" value="1"/>
</dbReference>
<protein>
    <recommendedName>
        <fullName evidence="3">HTH cro/C1-type domain-containing protein</fullName>
    </recommendedName>
</protein>
<evidence type="ECO:0000313" key="4">
    <source>
        <dbReference type="EMBL" id="ATW26829.1"/>
    </source>
</evidence>
<dbReference type="EMBL" id="CP017634">
    <property type="protein sequence ID" value="ATW26829.1"/>
    <property type="molecule type" value="Genomic_DNA"/>
</dbReference>
<gene>
    <name evidence="4" type="ORF">DCMF_20530</name>
</gene>
<name>A0A3G1KWT9_FORW1</name>
<dbReference type="InterPro" id="IPR001387">
    <property type="entry name" value="Cro/C1-type_HTH"/>
</dbReference>
<accession>A0A3G1KWT9</accession>
<dbReference type="InterPro" id="IPR010982">
    <property type="entry name" value="Lambda_DNA-bd_dom_sf"/>
</dbReference>